<evidence type="ECO:0000256" key="4">
    <source>
        <dbReference type="ARBA" id="ARBA00022989"/>
    </source>
</evidence>
<dbReference type="Proteomes" id="UP000533533">
    <property type="component" value="Unassembled WGS sequence"/>
</dbReference>
<organism evidence="8 9">
    <name type="scientific">Paraburkholderia silvatlantica</name>
    <dbReference type="NCBI Taxonomy" id="321895"/>
    <lineage>
        <taxon>Bacteria</taxon>
        <taxon>Pseudomonadati</taxon>
        <taxon>Pseudomonadota</taxon>
        <taxon>Betaproteobacteria</taxon>
        <taxon>Burkholderiales</taxon>
        <taxon>Burkholderiaceae</taxon>
        <taxon>Paraburkholderia</taxon>
    </lineage>
</organism>
<comment type="subcellular location">
    <subcellularLocation>
        <location evidence="1">Membrane</location>
        <topology evidence="1">Multi-pass membrane protein</topology>
    </subcellularLocation>
</comment>
<dbReference type="OrthoDB" id="9804700at2"/>
<accession>A0A2U1ADE1</accession>
<feature type="transmembrane region" description="Helical" evidence="6">
    <location>
        <begin position="164"/>
        <end position="188"/>
    </location>
</feature>
<name>A0A2U1ADE1_9BURK</name>
<dbReference type="AlphaFoldDB" id="A0A2U1ADE1"/>
<dbReference type="Proteomes" id="UP000247772">
    <property type="component" value="Unassembled WGS sequence"/>
</dbReference>
<dbReference type="PANTHER" id="PTHR43243:SF4">
    <property type="entry name" value="CATIONIC AMINO ACID TRANSPORTER 4"/>
    <property type="match status" value="1"/>
</dbReference>
<feature type="transmembrane region" description="Helical" evidence="6">
    <location>
        <begin position="200"/>
        <end position="221"/>
    </location>
</feature>
<keyword evidence="5 6" id="KW-0472">Membrane</keyword>
<feature type="transmembrane region" description="Helical" evidence="6">
    <location>
        <begin position="430"/>
        <end position="449"/>
    </location>
</feature>
<keyword evidence="2" id="KW-0813">Transport</keyword>
<feature type="transmembrane region" description="Helical" evidence="6">
    <location>
        <begin position="275"/>
        <end position="299"/>
    </location>
</feature>
<gene>
    <name evidence="8" type="ORF">C7410_1013</name>
    <name evidence="7" type="ORF">FHX59_000454</name>
</gene>
<keyword evidence="4 6" id="KW-1133">Transmembrane helix</keyword>
<keyword evidence="3 6" id="KW-0812">Transmembrane</keyword>
<dbReference type="EMBL" id="JACHVZ010000001">
    <property type="protein sequence ID" value="MBB2926048.1"/>
    <property type="molecule type" value="Genomic_DNA"/>
</dbReference>
<dbReference type="GO" id="GO:0015171">
    <property type="term" value="F:amino acid transmembrane transporter activity"/>
    <property type="evidence" value="ECO:0007669"/>
    <property type="project" value="TreeGrafter"/>
</dbReference>
<comment type="caution">
    <text evidence="8">The sequence shown here is derived from an EMBL/GenBank/DDBJ whole genome shotgun (WGS) entry which is preliminary data.</text>
</comment>
<evidence type="ECO:0000313" key="8">
    <source>
        <dbReference type="EMBL" id="PYE27672.1"/>
    </source>
</evidence>
<evidence type="ECO:0000256" key="2">
    <source>
        <dbReference type="ARBA" id="ARBA00022448"/>
    </source>
</evidence>
<evidence type="ECO:0000256" key="5">
    <source>
        <dbReference type="ARBA" id="ARBA00023136"/>
    </source>
</evidence>
<proteinExistence type="predicted"/>
<feature type="transmembrane region" description="Helical" evidence="6">
    <location>
        <begin position="401"/>
        <end position="418"/>
    </location>
</feature>
<dbReference type="Pfam" id="PF13520">
    <property type="entry name" value="AA_permease_2"/>
    <property type="match status" value="1"/>
</dbReference>
<dbReference type="InterPro" id="IPR002293">
    <property type="entry name" value="AA/rel_permease1"/>
</dbReference>
<evidence type="ECO:0000313" key="9">
    <source>
        <dbReference type="Proteomes" id="UP000247772"/>
    </source>
</evidence>
<dbReference type="RefSeq" id="WP_110384846.1">
    <property type="nucleotide sequence ID" value="NZ_JACHVZ010000001.1"/>
</dbReference>
<feature type="transmembrane region" description="Helical" evidence="6">
    <location>
        <begin position="36"/>
        <end position="58"/>
    </location>
</feature>
<protein>
    <submittedName>
        <fullName evidence="7">APA family basic amino acid/polyamine antiporter</fullName>
    </submittedName>
    <submittedName>
        <fullName evidence="8">Amino acid/polyamine/organocation transporter (APC superfamily)</fullName>
    </submittedName>
</protein>
<dbReference type="PIRSF" id="PIRSF006060">
    <property type="entry name" value="AA_transporter"/>
    <property type="match status" value="1"/>
</dbReference>
<evidence type="ECO:0000313" key="10">
    <source>
        <dbReference type="Proteomes" id="UP000533533"/>
    </source>
</evidence>
<keyword evidence="10" id="KW-1185">Reference proteome</keyword>
<evidence type="ECO:0000256" key="3">
    <source>
        <dbReference type="ARBA" id="ARBA00022692"/>
    </source>
</evidence>
<sequence length="486" mass="51155">MADTSYTARKSVADIVGSADAEGGRALSKTLGAPSITAMGIGAIIGAGIFVLTGTAAAQFAGPGIILSFVLGGIACAFVGLCYSELAAMLPVCGSTYTYTYATLGEVFAWIIGWDLILEYAMGAATVAVGWSGYIVSLLRNVGINIPPTLAAAPGTTVQLPDGSAVAGTINLPAVLIIAILTMMLVLGTRESARVNNVMVAIKLTVVLAFIAIGAFFVHPANWHPFVPPNTGAFGSFGASGILRGSAVVFFAFIGFDAVSTAAQEAKRPQRDMPIGILGSLIICTLLYILVAAVLTGLVPYAQLNVPDPIAKGVDAIGFTWFSVLIKIGALTGLTTVILVLLYGQSRIFFTMSEDKLLPHLFSTVHPRLHTPHRSQIMIGTVVAIVAALTPIGVLGEMVSIGTLFAFVLVCGAVMYLRRSDSNASRPFRAPGVPIVPILGIAFCVLLMVGLPLITWVRLIVWLLIGMLIYMSYGRHHSRLRHPERE</sequence>
<feature type="transmembrane region" description="Helical" evidence="6">
    <location>
        <begin position="65"/>
        <end position="86"/>
    </location>
</feature>
<evidence type="ECO:0000256" key="6">
    <source>
        <dbReference type="SAM" id="Phobius"/>
    </source>
</evidence>
<feature type="transmembrane region" description="Helical" evidence="6">
    <location>
        <begin position="241"/>
        <end position="263"/>
    </location>
</feature>
<dbReference type="Gene3D" id="1.20.1740.10">
    <property type="entry name" value="Amino acid/polyamine transporter I"/>
    <property type="match status" value="1"/>
</dbReference>
<feature type="transmembrane region" description="Helical" evidence="6">
    <location>
        <begin position="319"/>
        <end position="343"/>
    </location>
</feature>
<feature type="transmembrane region" description="Helical" evidence="6">
    <location>
        <begin position="377"/>
        <end position="395"/>
    </location>
</feature>
<dbReference type="EMBL" id="QJSQ01000001">
    <property type="protein sequence ID" value="PYE27672.1"/>
    <property type="molecule type" value="Genomic_DNA"/>
</dbReference>
<evidence type="ECO:0000313" key="7">
    <source>
        <dbReference type="EMBL" id="MBB2926048.1"/>
    </source>
</evidence>
<dbReference type="GO" id="GO:0016020">
    <property type="term" value="C:membrane"/>
    <property type="evidence" value="ECO:0007669"/>
    <property type="project" value="UniProtKB-SubCell"/>
</dbReference>
<feature type="transmembrane region" description="Helical" evidence="6">
    <location>
        <begin position="455"/>
        <end position="473"/>
    </location>
</feature>
<dbReference type="PANTHER" id="PTHR43243">
    <property type="entry name" value="INNER MEMBRANE TRANSPORTER YGJI-RELATED"/>
    <property type="match status" value="1"/>
</dbReference>
<evidence type="ECO:0000256" key="1">
    <source>
        <dbReference type="ARBA" id="ARBA00004141"/>
    </source>
</evidence>
<reference evidence="8 9" key="1">
    <citation type="submission" date="2018-06" db="EMBL/GenBank/DDBJ databases">
        <title>Genomic Encyclopedia of Type Strains, Phase IV (KMG-V): Genome sequencing to study the core and pangenomes of soil and plant-associated prokaryotes.</title>
        <authorList>
            <person name="Whitman W."/>
        </authorList>
    </citation>
    <scope>NUCLEOTIDE SEQUENCE [LARGE SCALE GENOMIC DNA]</scope>
    <source>
        <strain evidence="8 9">SRCL-318</strain>
        <strain evidence="7 10">SRMrh-85</strain>
    </source>
</reference>